<dbReference type="RefSeq" id="WP_190450230.1">
    <property type="nucleotide sequence ID" value="NZ_JAMPLM010000059.1"/>
</dbReference>
<name>A0ABV0KSQ7_9CYAN</name>
<dbReference type="Gene3D" id="3.40.50.620">
    <property type="entry name" value="HUPs"/>
    <property type="match status" value="2"/>
</dbReference>
<feature type="region of interest" description="Disordered" evidence="2">
    <location>
        <begin position="327"/>
        <end position="349"/>
    </location>
</feature>
<gene>
    <name evidence="4" type="ORF">NDI38_28270</name>
</gene>
<evidence type="ECO:0000313" key="5">
    <source>
        <dbReference type="Proteomes" id="UP001476950"/>
    </source>
</evidence>
<dbReference type="Pfam" id="PF00582">
    <property type="entry name" value="Usp"/>
    <property type="match status" value="2"/>
</dbReference>
<dbReference type="SUPFAM" id="SSF52402">
    <property type="entry name" value="Adenine nucleotide alpha hydrolases-like"/>
    <property type="match status" value="2"/>
</dbReference>
<feature type="region of interest" description="Disordered" evidence="2">
    <location>
        <begin position="55"/>
        <end position="84"/>
    </location>
</feature>
<organism evidence="4 5">
    <name type="scientific">Stenomitos frigidus AS-A4</name>
    <dbReference type="NCBI Taxonomy" id="2933935"/>
    <lineage>
        <taxon>Bacteria</taxon>
        <taxon>Bacillati</taxon>
        <taxon>Cyanobacteriota</taxon>
        <taxon>Cyanophyceae</taxon>
        <taxon>Leptolyngbyales</taxon>
        <taxon>Leptolyngbyaceae</taxon>
        <taxon>Stenomitos</taxon>
    </lineage>
</organism>
<dbReference type="PANTHER" id="PTHR46268:SF6">
    <property type="entry name" value="UNIVERSAL STRESS PROTEIN UP12"/>
    <property type="match status" value="1"/>
</dbReference>
<dbReference type="InterPro" id="IPR006015">
    <property type="entry name" value="Universal_stress_UspA"/>
</dbReference>
<reference evidence="4 5" key="1">
    <citation type="submission" date="2022-04" db="EMBL/GenBank/DDBJ databases">
        <title>Positive selection, recombination, and allopatry shape intraspecific diversity of widespread and dominant cyanobacteria.</title>
        <authorList>
            <person name="Wei J."/>
            <person name="Shu W."/>
            <person name="Hu C."/>
        </authorList>
    </citation>
    <scope>NUCLEOTIDE SEQUENCE [LARGE SCALE GENOMIC DNA]</scope>
    <source>
        <strain evidence="4 5">AS-A4</strain>
    </source>
</reference>
<dbReference type="PRINTS" id="PR01438">
    <property type="entry name" value="UNVRSLSTRESS"/>
</dbReference>
<evidence type="ECO:0000259" key="3">
    <source>
        <dbReference type="Pfam" id="PF00582"/>
    </source>
</evidence>
<feature type="domain" description="UspA" evidence="3">
    <location>
        <begin position="189"/>
        <end position="313"/>
    </location>
</feature>
<accession>A0ABV0KSQ7</accession>
<protein>
    <submittedName>
        <fullName evidence="4">Universal stress protein</fullName>
    </submittedName>
</protein>
<evidence type="ECO:0000256" key="1">
    <source>
        <dbReference type="ARBA" id="ARBA00008791"/>
    </source>
</evidence>
<feature type="compositionally biased region" description="Basic and acidic residues" evidence="2">
    <location>
        <begin position="329"/>
        <end position="346"/>
    </location>
</feature>
<sequence>MTQTTTPVLFPPFLLASDGSPSAQVAQKLLAAIAQTLQAQQNGNGRSLVTVLTVEPRRSSRSKRLPTKQAPVASQATESTPVAPAADASSEMLVELTALPSSDELATTLRPHFPVDVPIAVQVKQGRPAIEILRCARTIQAGLIGVGSRGPSNRLGRLMGSVSVIIARYAPCSVLVARGAASIAEPSLHHLLLVVNDSSTTQQAIATAHQLLPAGVQQITILYAQPPLNADYLFGPFATPTPSWQLNQSLQEAQREQSEQVLAHAKDALNRPGVTVHTLRQTGDPGPLICQIAQQRQVDLIVLGGNATRRWLRFPAGEALLTLQSFRRSKPDEPKPDSLKPEDKLLVKPPPALRNTRLSATEDYTLHHAPCPVLLCRTTAVAAN</sequence>
<dbReference type="CDD" id="cd00293">
    <property type="entry name" value="USP-like"/>
    <property type="match status" value="2"/>
</dbReference>
<dbReference type="EMBL" id="JAMPLM010000059">
    <property type="protein sequence ID" value="MEP1062272.1"/>
    <property type="molecule type" value="Genomic_DNA"/>
</dbReference>
<dbReference type="InterPro" id="IPR006016">
    <property type="entry name" value="UspA"/>
</dbReference>
<proteinExistence type="inferred from homology"/>
<dbReference type="PANTHER" id="PTHR46268">
    <property type="entry name" value="STRESS RESPONSE PROTEIN NHAX"/>
    <property type="match status" value="1"/>
</dbReference>
<comment type="similarity">
    <text evidence="1">Belongs to the universal stress protein A family.</text>
</comment>
<keyword evidence="5" id="KW-1185">Reference proteome</keyword>
<feature type="domain" description="UspA" evidence="3">
    <location>
        <begin position="13"/>
        <end position="178"/>
    </location>
</feature>
<dbReference type="Proteomes" id="UP001476950">
    <property type="component" value="Unassembled WGS sequence"/>
</dbReference>
<evidence type="ECO:0000256" key="2">
    <source>
        <dbReference type="SAM" id="MobiDB-lite"/>
    </source>
</evidence>
<dbReference type="InterPro" id="IPR014729">
    <property type="entry name" value="Rossmann-like_a/b/a_fold"/>
</dbReference>
<evidence type="ECO:0000313" key="4">
    <source>
        <dbReference type="EMBL" id="MEP1062272.1"/>
    </source>
</evidence>
<comment type="caution">
    <text evidence="4">The sequence shown here is derived from an EMBL/GenBank/DDBJ whole genome shotgun (WGS) entry which is preliminary data.</text>
</comment>